<dbReference type="InterPro" id="IPR010372">
    <property type="entry name" value="DNA_pol3_delta_N"/>
</dbReference>
<dbReference type="PANTHER" id="PTHR34388">
    <property type="entry name" value="DNA POLYMERASE III SUBUNIT DELTA"/>
    <property type="match status" value="1"/>
</dbReference>
<gene>
    <name evidence="11" type="ORF">Kpho01_11740</name>
</gene>
<dbReference type="GO" id="GO:0006261">
    <property type="term" value="P:DNA-templated DNA replication"/>
    <property type="evidence" value="ECO:0007669"/>
    <property type="project" value="TreeGrafter"/>
</dbReference>
<dbReference type="InterPro" id="IPR048466">
    <property type="entry name" value="DNA_pol3_delta-like_C"/>
</dbReference>
<dbReference type="Pfam" id="PF21694">
    <property type="entry name" value="DNA_pol3_delta_C"/>
    <property type="match status" value="1"/>
</dbReference>
<dbReference type="NCBIfam" id="TIGR01128">
    <property type="entry name" value="holA"/>
    <property type="match status" value="1"/>
</dbReference>
<proteinExistence type="inferred from homology"/>
<comment type="catalytic activity">
    <reaction evidence="8">
        <text>DNA(n) + a 2'-deoxyribonucleoside 5'-triphosphate = DNA(n+1) + diphosphate</text>
        <dbReference type="Rhea" id="RHEA:22508"/>
        <dbReference type="Rhea" id="RHEA-COMP:17339"/>
        <dbReference type="Rhea" id="RHEA-COMP:17340"/>
        <dbReference type="ChEBI" id="CHEBI:33019"/>
        <dbReference type="ChEBI" id="CHEBI:61560"/>
        <dbReference type="ChEBI" id="CHEBI:173112"/>
        <dbReference type="EC" id="2.7.7.7"/>
    </reaction>
</comment>
<dbReference type="InterPro" id="IPR027417">
    <property type="entry name" value="P-loop_NTPase"/>
</dbReference>
<keyword evidence="6" id="KW-0239">DNA-directed DNA polymerase</keyword>
<accession>A0A9W6PDX2</accession>
<keyword evidence="5" id="KW-0235">DNA replication</keyword>
<dbReference type="InterPro" id="IPR005790">
    <property type="entry name" value="DNA_polIII_delta"/>
</dbReference>
<comment type="caution">
    <text evidence="11">The sequence shown here is derived from an EMBL/GenBank/DDBJ whole genome shotgun (WGS) entry which is preliminary data.</text>
</comment>
<comment type="similarity">
    <text evidence="7">Belongs to the DNA polymerase HolA subunit family.</text>
</comment>
<evidence type="ECO:0000256" key="1">
    <source>
        <dbReference type="ARBA" id="ARBA00012417"/>
    </source>
</evidence>
<dbReference type="InterPro" id="IPR008921">
    <property type="entry name" value="DNA_pol3_clamp-load_cplx_C"/>
</dbReference>
<dbReference type="AlphaFoldDB" id="A0A9W6PDX2"/>
<name>A0A9W6PDX2_9ACTN</name>
<feature type="domain" description="DNA polymerase III delta N-terminal" evidence="9">
    <location>
        <begin position="18"/>
        <end position="107"/>
    </location>
</feature>
<dbReference type="RefSeq" id="WP_033250208.1">
    <property type="nucleotide sequence ID" value="NZ_BSRX01000005.1"/>
</dbReference>
<reference evidence="11" key="1">
    <citation type="submission" date="2023-02" db="EMBL/GenBank/DDBJ databases">
        <title>Kitasatospora phosalacinea NBRC 14362.</title>
        <authorList>
            <person name="Ichikawa N."/>
            <person name="Sato H."/>
            <person name="Tonouchi N."/>
        </authorList>
    </citation>
    <scope>NUCLEOTIDE SEQUENCE</scope>
    <source>
        <strain evidence="11">NBRC 14362</strain>
    </source>
</reference>
<feature type="domain" description="DNA polymerase III delta subunit-like C-terminal" evidence="10">
    <location>
        <begin position="203"/>
        <end position="318"/>
    </location>
</feature>
<organism evidence="11 12">
    <name type="scientific">Kitasatospora phosalacinea</name>
    <dbReference type="NCBI Taxonomy" id="2065"/>
    <lineage>
        <taxon>Bacteria</taxon>
        <taxon>Bacillati</taxon>
        <taxon>Actinomycetota</taxon>
        <taxon>Actinomycetes</taxon>
        <taxon>Kitasatosporales</taxon>
        <taxon>Streptomycetaceae</taxon>
        <taxon>Kitasatospora</taxon>
    </lineage>
</organism>
<protein>
    <recommendedName>
        <fullName evidence="2">DNA polymerase III subunit delta</fullName>
        <ecNumber evidence="1">2.7.7.7</ecNumber>
    </recommendedName>
</protein>
<evidence type="ECO:0000256" key="6">
    <source>
        <dbReference type="ARBA" id="ARBA00022932"/>
    </source>
</evidence>
<sequence length="331" mass="34521">MARKSAPDDLLAPLTVAVGQEELLLDRAVAEVVAAARAADPETDVRDLAPGALQPGQWAELTTPSLFAERKVIVVRAAQDLSADSVKELKAYLESPAEEVITVLVHAGGAKGKGLLDAAKKAGAREVACAKLTKASEKLAFIRNEFRTLGRAATPEACQTLLDALGSDLRELSAACSQLTADVEGPIDETAVATYYSGRAEATGFEVADLAVTGRAAEALERLRWALAVGQPPTGITYALASGVRSIGRLASAGRNLRPGDLARELGMPPWKVDRVRQQMRGWTGDGVAAALTAVAEADAAVKGGSDDPAYALERAVVSVARASRAGSRPY</sequence>
<dbReference type="GO" id="GO:0003677">
    <property type="term" value="F:DNA binding"/>
    <property type="evidence" value="ECO:0007669"/>
    <property type="project" value="UniProtKB-KW"/>
</dbReference>
<dbReference type="Pfam" id="PF06144">
    <property type="entry name" value="DNA_pol3_delta"/>
    <property type="match status" value="1"/>
</dbReference>
<dbReference type="SUPFAM" id="SSF48019">
    <property type="entry name" value="post-AAA+ oligomerization domain-like"/>
    <property type="match status" value="1"/>
</dbReference>
<dbReference type="Proteomes" id="UP001165143">
    <property type="component" value="Unassembled WGS sequence"/>
</dbReference>
<evidence type="ECO:0000313" key="11">
    <source>
        <dbReference type="EMBL" id="GLW53163.1"/>
    </source>
</evidence>
<dbReference type="GO" id="GO:0003887">
    <property type="term" value="F:DNA-directed DNA polymerase activity"/>
    <property type="evidence" value="ECO:0007669"/>
    <property type="project" value="UniProtKB-KW"/>
</dbReference>
<evidence type="ECO:0000256" key="4">
    <source>
        <dbReference type="ARBA" id="ARBA00022695"/>
    </source>
</evidence>
<evidence type="ECO:0000256" key="8">
    <source>
        <dbReference type="ARBA" id="ARBA00049244"/>
    </source>
</evidence>
<evidence type="ECO:0000256" key="5">
    <source>
        <dbReference type="ARBA" id="ARBA00022705"/>
    </source>
</evidence>
<keyword evidence="4" id="KW-0548">Nucleotidyltransferase</keyword>
<keyword evidence="3" id="KW-0808">Transferase</keyword>
<dbReference type="Gene3D" id="1.20.272.10">
    <property type="match status" value="1"/>
</dbReference>
<evidence type="ECO:0000259" key="9">
    <source>
        <dbReference type="Pfam" id="PF06144"/>
    </source>
</evidence>
<dbReference type="SUPFAM" id="SSF52540">
    <property type="entry name" value="P-loop containing nucleoside triphosphate hydrolases"/>
    <property type="match status" value="1"/>
</dbReference>
<evidence type="ECO:0000256" key="3">
    <source>
        <dbReference type="ARBA" id="ARBA00022679"/>
    </source>
</evidence>
<dbReference type="OrthoDB" id="8478864at2"/>
<dbReference type="GO" id="GO:0009360">
    <property type="term" value="C:DNA polymerase III complex"/>
    <property type="evidence" value="ECO:0007669"/>
    <property type="project" value="InterPro"/>
</dbReference>
<dbReference type="EMBL" id="BSRX01000005">
    <property type="protein sequence ID" value="GLW53163.1"/>
    <property type="molecule type" value="Genomic_DNA"/>
</dbReference>
<keyword evidence="11" id="KW-0238">DNA-binding</keyword>
<dbReference type="PANTHER" id="PTHR34388:SF1">
    <property type="entry name" value="DNA POLYMERASE III SUBUNIT DELTA"/>
    <property type="match status" value="1"/>
</dbReference>
<dbReference type="Gene3D" id="3.40.50.300">
    <property type="entry name" value="P-loop containing nucleotide triphosphate hydrolases"/>
    <property type="match status" value="1"/>
</dbReference>
<evidence type="ECO:0000313" key="12">
    <source>
        <dbReference type="Proteomes" id="UP001165143"/>
    </source>
</evidence>
<evidence type="ECO:0000256" key="2">
    <source>
        <dbReference type="ARBA" id="ARBA00017703"/>
    </source>
</evidence>
<evidence type="ECO:0000259" key="10">
    <source>
        <dbReference type="Pfam" id="PF21694"/>
    </source>
</evidence>
<dbReference type="EC" id="2.7.7.7" evidence="1"/>
<evidence type="ECO:0000256" key="7">
    <source>
        <dbReference type="ARBA" id="ARBA00034754"/>
    </source>
</evidence>